<dbReference type="Proteomes" id="UP000238916">
    <property type="component" value="Unassembled WGS sequence"/>
</dbReference>
<organism evidence="1 2">
    <name type="scientific">Candidatus Desulfosporosinus infrequens</name>
    <dbReference type="NCBI Taxonomy" id="2043169"/>
    <lineage>
        <taxon>Bacteria</taxon>
        <taxon>Bacillati</taxon>
        <taxon>Bacillota</taxon>
        <taxon>Clostridia</taxon>
        <taxon>Eubacteriales</taxon>
        <taxon>Desulfitobacteriaceae</taxon>
        <taxon>Desulfosporosinus</taxon>
    </lineage>
</organism>
<protein>
    <submittedName>
        <fullName evidence="1">Uncharacterized protein</fullName>
    </submittedName>
</protein>
<proteinExistence type="predicted"/>
<gene>
    <name evidence="1" type="ORF">SBF1_4550006</name>
</gene>
<evidence type="ECO:0000313" key="2">
    <source>
        <dbReference type="Proteomes" id="UP000238916"/>
    </source>
</evidence>
<reference evidence="2" key="1">
    <citation type="submission" date="2018-02" db="EMBL/GenBank/DDBJ databases">
        <authorList>
            <person name="Hausmann B."/>
        </authorList>
    </citation>
    <scope>NUCLEOTIDE SEQUENCE [LARGE SCALE GENOMIC DNA]</scope>
    <source>
        <strain evidence="2">Peat soil MAG SbF1</strain>
    </source>
</reference>
<evidence type="ECO:0000313" key="1">
    <source>
        <dbReference type="EMBL" id="SPF49544.1"/>
    </source>
</evidence>
<sequence length="52" mass="5961">MNLDSNFIAGTMLTRRAQVQKHKYLRKTEAAVLLLFTYIRLVGARCIVPLLI</sequence>
<accession>A0A2U3LC82</accession>
<dbReference type="EMBL" id="OMOF01000396">
    <property type="protein sequence ID" value="SPF49544.1"/>
    <property type="molecule type" value="Genomic_DNA"/>
</dbReference>
<dbReference type="AlphaFoldDB" id="A0A2U3LC82"/>
<name>A0A2U3LC82_9FIRM</name>